<evidence type="ECO:0000313" key="3">
    <source>
        <dbReference type="Proteomes" id="UP000037460"/>
    </source>
</evidence>
<keyword evidence="3" id="KW-1185">Reference proteome</keyword>
<proteinExistence type="predicted"/>
<feature type="region of interest" description="Disordered" evidence="1">
    <location>
        <begin position="154"/>
        <end position="187"/>
    </location>
</feature>
<feature type="compositionally biased region" description="Low complexity" evidence="1">
    <location>
        <begin position="162"/>
        <end position="185"/>
    </location>
</feature>
<gene>
    <name evidence="2" type="ORF">Ctob_011602</name>
</gene>
<evidence type="ECO:0000313" key="2">
    <source>
        <dbReference type="EMBL" id="KOO34674.1"/>
    </source>
</evidence>
<accession>A0A0M0K793</accession>
<feature type="region of interest" description="Disordered" evidence="1">
    <location>
        <begin position="301"/>
        <end position="368"/>
    </location>
</feature>
<reference evidence="3" key="1">
    <citation type="journal article" date="2015" name="PLoS Genet.">
        <title>Genome Sequence and Transcriptome Analyses of Chrysochromulina tobin: Metabolic Tools for Enhanced Algal Fitness in the Prominent Order Prymnesiales (Haptophyceae).</title>
        <authorList>
            <person name="Hovde B.T."/>
            <person name="Deodato C.R."/>
            <person name="Hunsperger H.M."/>
            <person name="Ryken S.A."/>
            <person name="Yost W."/>
            <person name="Jha R.K."/>
            <person name="Patterson J."/>
            <person name="Monnat R.J. Jr."/>
            <person name="Barlow S.B."/>
            <person name="Starkenburg S.R."/>
            <person name="Cattolico R.A."/>
        </authorList>
    </citation>
    <scope>NUCLEOTIDE SEQUENCE</scope>
    <source>
        <strain evidence="3">CCMP291</strain>
    </source>
</reference>
<dbReference type="AlphaFoldDB" id="A0A0M0K793"/>
<protein>
    <submittedName>
        <fullName evidence="2">Uncharacterized protein</fullName>
    </submittedName>
</protein>
<comment type="caution">
    <text evidence="2">The sequence shown here is derived from an EMBL/GenBank/DDBJ whole genome shotgun (WGS) entry which is preliminary data.</text>
</comment>
<dbReference type="Proteomes" id="UP000037460">
    <property type="component" value="Unassembled WGS sequence"/>
</dbReference>
<evidence type="ECO:0000256" key="1">
    <source>
        <dbReference type="SAM" id="MobiDB-lite"/>
    </source>
</evidence>
<dbReference type="EMBL" id="JWZX01001137">
    <property type="protein sequence ID" value="KOO34674.1"/>
    <property type="molecule type" value="Genomic_DNA"/>
</dbReference>
<feature type="compositionally biased region" description="Low complexity" evidence="1">
    <location>
        <begin position="346"/>
        <end position="358"/>
    </location>
</feature>
<name>A0A0M0K793_9EUKA</name>
<sequence>MRQRAAVRHNPEVLEYLHLWWTTALNSMKRSKAKAVGAVGEPRLSKQYYVVMMKKMYKAMIEEYDEEDAEECAEEDWEHDAGGADTLSREGFCDAIFETADTWTKTCEAAEYAAFLRALHARLAQLGPDGKNYLWKDDHAIEFDPQFDDEALQSPEKQRLTPAASPRRSLSPGRGSSSTRRAGAGARRGFGASGLHWLRLYRPYEEDKDFGSRTELVDMPLGAALVAKTEHGERAVSFSGEEWQGFGVHGLRFSHFVKALDQGRDAWFIPAAELESAVPEGVRTNAATTPLGRLLNMMSPARMKSAKKRPPPLKTPRPDPGSRAPYFSKSGPRQAREARNVAKGFAAAAPATARPSTSELSAGAHDGASVRAAVVNAAARRAREAIPYPSAGHCPQLAATS</sequence>
<organism evidence="2 3">
    <name type="scientific">Chrysochromulina tobinii</name>
    <dbReference type="NCBI Taxonomy" id="1460289"/>
    <lineage>
        <taxon>Eukaryota</taxon>
        <taxon>Haptista</taxon>
        <taxon>Haptophyta</taxon>
        <taxon>Prymnesiophyceae</taxon>
        <taxon>Prymnesiales</taxon>
        <taxon>Chrysochromulinaceae</taxon>
        <taxon>Chrysochromulina</taxon>
    </lineage>
</organism>